<keyword evidence="2" id="KW-0472">Membrane</keyword>
<feature type="compositionally biased region" description="Polar residues" evidence="1">
    <location>
        <begin position="297"/>
        <end position="320"/>
    </location>
</feature>
<feature type="compositionally biased region" description="Polar residues" evidence="1">
    <location>
        <begin position="381"/>
        <end position="406"/>
    </location>
</feature>
<feature type="region of interest" description="Disordered" evidence="1">
    <location>
        <begin position="258"/>
        <end position="320"/>
    </location>
</feature>
<feature type="transmembrane region" description="Helical" evidence="2">
    <location>
        <begin position="181"/>
        <end position="203"/>
    </location>
</feature>
<dbReference type="InParanoid" id="A0A0C3E0L5"/>
<dbReference type="OrthoDB" id="3263215at2759"/>
<feature type="compositionally biased region" description="Low complexity" evidence="1">
    <location>
        <begin position="340"/>
        <end position="351"/>
    </location>
</feature>
<dbReference type="AlphaFoldDB" id="A0A0C3E0L5"/>
<organism evidence="3 4">
    <name type="scientific">Scleroderma citrinum Foug A</name>
    <dbReference type="NCBI Taxonomy" id="1036808"/>
    <lineage>
        <taxon>Eukaryota</taxon>
        <taxon>Fungi</taxon>
        <taxon>Dikarya</taxon>
        <taxon>Basidiomycota</taxon>
        <taxon>Agaricomycotina</taxon>
        <taxon>Agaricomycetes</taxon>
        <taxon>Agaricomycetidae</taxon>
        <taxon>Boletales</taxon>
        <taxon>Sclerodermatineae</taxon>
        <taxon>Sclerodermataceae</taxon>
        <taxon>Scleroderma</taxon>
    </lineage>
</organism>
<feature type="region of interest" description="Disordered" evidence="1">
    <location>
        <begin position="339"/>
        <end position="368"/>
    </location>
</feature>
<dbReference type="CDD" id="cd12087">
    <property type="entry name" value="TM_EGFR-like"/>
    <property type="match status" value="1"/>
</dbReference>
<feature type="region of interest" description="Disordered" evidence="1">
    <location>
        <begin position="381"/>
        <end position="429"/>
    </location>
</feature>
<dbReference type="Proteomes" id="UP000053989">
    <property type="component" value="Unassembled WGS sequence"/>
</dbReference>
<evidence type="ECO:0000256" key="1">
    <source>
        <dbReference type="SAM" id="MobiDB-lite"/>
    </source>
</evidence>
<keyword evidence="2" id="KW-1133">Transmembrane helix</keyword>
<evidence type="ECO:0000313" key="3">
    <source>
        <dbReference type="EMBL" id="KIM62039.1"/>
    </source>
</evidence>
<dbReference type="HOGENOM" id="CLU_639617_0_0_1"/>
<accession>A0A0C3E0L5</accession>
<name>A0A0C3E0L5_9AGAM</name>
<keyword evidence="4" id="KW-1185">Reference proteome</keyword>
<protein>
    <submittedName>
        <fullName evidence="3">Uncharacterized protein</fullName>
    </submittedName>
</protein>
<keyword evidence="2" id="KW-0812">Transmembrane</keyword>
<sequence>MSCTPTGTEYATITSYLATTFYSTVTSAQSFQTTVTQASCVASGTIGSSVGCVSTTAQVATIGTTGYHYEQVPVTSSVPVVVTTPTKTLYATDCTGSINQESTTLASSLTSNAFVTTSVLVESTLPPSTFVMESSATLADGSVVETVVTFMSTLPATQVYVPSMVPTSTASHGSKTNAMPIVASVLGGFFGLIAIVAFIWWFCRRRRYSWDDIFEKEDYRDNHDVAAPIPIRRQRDHSKLDLSAEPKPYQYGLVGHVVAPAESGSPPGSPRTLPHSRNTSLSAVPLLEGSSLGRASRPTTAETVQFGQMQRETVHGHSSANTRISNYSISSSAPLIDVQSNTHTTSNSSRSGHGGAAGSLDGSDRPISPMHERRVLQVINDHSPSSPTTPRPNASKTHVPSGSSGNVIIHTDGGRVAGGSSSEPPPYSL</sequence>
<reference evidence="3 4" key="1">
    <citation type="submission" date="2014-04" db="EMBL/GenBank/DDBJ databases">
        <authorList>
            <consortium name="DOE Joint Genome Institute"/>
            <person name="Kuo A."/>
            <person name="Kohler A."/>
            <person name="Nagy L.G."/>
            <person name="Floudas D."/>
            <person name="Copeland A."/>
            <person name="Barry K.W."/>
            <person name="Cichocki N."/>
            <person name="Veneault-Fourrey C."/>
            <person name="LaButti K."/>
            <person name="Lindquist E.A."/>
            <person name="Lipzen A."/>
            <person name="Lundell T."/>
            <person name="Morin E."/>
            <person name="Murat C."/>
            <person name="Sun H."/>
            <person name="Tunlid A."/>
            <person name="Henrissat B."/>
            <person name="Grigoriev I.V."/>
            <person name="Hibbett D.S."/>
            <person name="Martin F."/>
            <person name="Nordberg H.P."/>
            <person name="Cantor M.N."/>
            <person name="Hua S.X."/>
        </authorList>
    </citation>
    <scope>NUCLEOTIDE SEQUENCE [LARGE SCALE GENOMIC DNA]</scope>
    <source>
        <strain evidence="3 4">Foug A</strain>
    </source>
</reference>
<reference evidence="4" key="2">
    <citation type="submission" date="2015-01" db="EMBL/GenBank/DDBJ databases">
        <title>Evolutionary Origins and Diversification of the Mycorrhizal Mutualists.</title>
        <authorList>
            <consortium name="DOE Joint Genome Institute"/>
            <consortium name="Mycorrhizal Genomics Consortium"/>
            <person name="Kohler A."/>
            <person name="Kuo A."/>
            <person name="Nagy L.G."/>
            <person name="Floudas D."/>
            <person name="Copeland A."/>
            <person name="Barry K.W."/>
            <person name="Cichocki N."/>
            <person name="Veneault-Fourrey C."/>
            <person name="LaButti K."/>
            <person name="Lindquist E.A."/>
            <person name="Lipzen A."/>
            <person name="Lundell T."/>
            <person name="Morin E."/>
            <person name="Murat C."/>
            <person name="Riley R."/>
            <person name="Ohm R."/>
            <person name="Sun H."/>
            <person name="Tunlid A."/>
            <person name="Henrissat B."/>
            <person name="Grigoriev I.V."/>
            <person name="Hibbett D.S."/>
            <person name="Martin F."/>
        </authorList>
    </citation>
    <scope>NUCLEOTIDE SEQUENCE [LARGE SCALE GENOMIC DNA]</scope>
    <source>
        <strain evidence="4">Foug A</strain>
    </source>
</reference>
<dbReference type="EMBL" id="KN822045">
    <property type="protein sequence ID" value="KIM62039.1"/>
    <property type="molecule type" value="Genomic_DNA"/>
</dbReference>
<evidence type="ECO:0000313" key="4">
    <source>
        <dbReference type="Proteomes" id="UP000053989"/>
    </source>
</evidence>
<evidence type="ECO:0000256" key="2">
    <source>
        <dbReference type="SAM" id="Phobius"/>
    </source>
</evidence>
<gene>
    <name evidence="3" type="ORF">SCLCIDRAFT_1215376</name>
</gene>
<proteinExistence type="predicted"/>